<name>A0ABN2S3A4_9MICO</name>
<dbReference type="EMBL" id="BAAAOH010000001">
    <property type="protein sequence ID" value="GAA1979686.1"/>
    <property type="molecule type" value="Genomic_DNA"/>
</dbReference>
<dbReference type="InterPro" id="IPR019587">
    <property type="entry name" value="Polyketide_cyclase/dehydratase"/>
</dbReference>
<dbReference type="Pfam" id="PF10604">
    <property type="entry name" value="Polyketide_cyc2"/>
    <property type="match status" value="1"/>
</dbReference>
<evidence type="ECO:0008006" key="3">
    <source>
        <dbReference type="Google" id="ProtNLM"/>
    </source>
</evidence>
<dbReference type="InterPro" id="IPR023393">
    <property type="entry name" value="START-like_dom_sf"/>
</dbReference>
<dbReference type="Gene3D" id="3.30.530.20">
    <property type="match status" value="1"/>
</dbReference>
<accession>A0ABN2S3A4</accession>
<protein>
    <recommendedName>
        <fullName evidence="3">Polyketide cyclase</fullName>
    </recommendedName>
</protein>
<keyword evidence="2" id="KW-1185">Reference proteome</keyword>
<proteinExistence type="predicted"/>
<organism evidence="1 2">
    <name type="scientific">Microbacterium pumilum</name>
    <dbReference type="NCBI Taxonomy" id="344165"/>
    <lineage>
        <taxon>Bacteria</taxon>
        <taxon>Bacillati</taxon>
        <taxon>Actinomycetota</taxon>
        <taxon>Actinomycetes</taxon>
        <taxon>Micrococcales</taxon>
        <taxon>Microbacteriaceae</taxon>
        <taxon>Microbacterium</taxon>
    </lineage>
</organism>
<dbReference type="SUPFAM" id="SSF55961">
    <property type="entry name" value="Bet v1-like"/>
    <property type="match status" value="1"/>
</dbReference>
<reference evidence="1 2" key="1">
    <citation type="journal article" date="2019" name="Int. J. Syst. Evol. Microbiol.">
        <title>The Global Catalogue of Microorganisms (GCM) 10K type strain sequencing project: providing services to taxonomists for standard genome sequencing and annotation.</title>
        <authorList>
            <consortium name="The Broad Institute Genomics Platform"/>
            <consortium name="The Broad Institute Genome Sequencing Center for Infectious Disease"/>
            <person name="Wu L."/>
            <person name="Ma J."/>
        </authorList>
    </citation>
    <scope>NUCLEOTIDE SEQUENCE [LARGE SCALE GENOMIC DNA]</scope>
    <source>
        <strain evidence="1 2">JCM 14902</strain>
    </source>
</reference>
<evidence type="ECO:0000313" key="2">
    <source>
        <dbReference type="Proteomes" id="UP001500326"/>
    </source>
</evidence>
<comment type="caution">
    <text evidence="1">The sequence shown here is derived from an EMBL/GenBank/DDBJ whole genome shotgun (WGS) entry which is preliminary data.</text>
</comment>
<sequence length="128" mass="13629">MFAFFTDPSNDKRWRAHVVSIAAHEPVTVGSRVHQSVAGPSGRPIAADIVVTAFEPPTRYGFKVVAGPVRPVGDFRFIAVGDSATRVDFVLSAELTGLKKLLMGRAVQHSMDAEVAGLARAKGILESA</sequence>
<gene>
    <name evidence="1" type="ORF">GCM10009777_11390</name>
</gene>
<dbReference type="Proteomes" id="UP001500326">
    <property type="component" value="Unassembled WGS sequence"/>
</dbReference>
<evidence type="ECO:0000313" key="1">
    <source>
        <dbReference type="EMBL" id="GAA1979686.1"/>
    </source>
</evidence>